<name>A0A024THG9_9STRA</name>
<dbReference type="RefSeq" id="XP_008878045.1">
    <property type="nucleotide sequence ID" value="XM_008879823.1"/>
</dbReference>
<dbReference type="EMBL" id="KI913992">
    <property type="protein sequence ID" value="ETV93409.1"/>
    <property type="molecule type" value="Genomic_DNA"/>
</dbReference>
<feature type="compositionally biased region" description="Basic residues" evidence="1">
    <location>
        <begin position="912"/>
        <end position="922"/>
    </location>
</feature>
<dbReference type="VEuPathDB" id="FungiDB:H310_12653"/>
<organism evidence="2">
    <name type="scientific">Aphanomyces invadans</name>
    <dbReference type="NCBI Taxonomy" id="157072"/>
    <lineage>
        <taxon>Eukaryota</taxon>
        <taxon>Sar</taxon>
        <taxon>Stramenopiles</taxon>
        <taxon>Oomycota</taxon>
        <taxon>Saprolegniomycetes</taxon>
        <taxon>Saprolegniales</taxon>
        <taxon>Verrucalvaceae</taxon>
        <taxon>Aphanomyces</taxon>
    </lineage>
</organism>
<dbReference type="AlphaFoldDB" id="A0A024THG9"/>
<feature type="region of interest" description="Disordered" evidence="1">
    <location>
        <begin position="887"/>
        <end position="922"/>
    </location>
</feature>
<dbReference type="GeneID" id="20089703"/>
<gene>
    <name evidence="2" type="ORF">H310_12653</name>
</gene>
<proteinExistence type="predicted"/>
<accession>A0A024THG9</accession>
<evidence type="ECO:0000256" key="1">
    <source>
        <dbReference type="SAM" id="MobiDB-lite"/>
    </source>
</evidence>
<sequence>MPSDKQFYYAKYRDLLPEIKYYMRLKLTPLVYIHEHYVRQQLCRALARWTCHAQLDDMAARQRELSTRLEKIGVWLIQSQVSGQFALACRHLCRIHRFRALATGFLRWKQQVVQYALIVARAPMYMDWILTPQPKDRPAIALLQLKGRGLVQLQRKHLIQHQRRQFRRWRQATLGHRWLHKRLSEWKERLRLHRWREWVRVQRQVKARHTQIEVHLEAFRTRRCIHTWARIRYDAHVDRVLQSVSNVGCRRTTKLAVFIRTKRATILSVVRRMQVCSVRQGFLQWRLHSVTVSHQTQLARVEADAGRVYGAKATIRMWQLALLKRKRRAFHHLRAVKLHTKQGDAHRDRMLLWASWAQWRQYRHVAELERRNSAHDLKWTNFQRLHVWFRKWTRLRVVTKDIQARVLRQWRLHLHHRNVQTSHQVARRRCGHSFQQWTRWVHGQRRQRLVELGVVCGVNVDVNRRTMQWLATRHCFATWKSQGQVSEGLMHRMWGHHARRFLRQSLFQRWKQATMAARQRALVEDGASMQKLVSAVTHRVQRHASRDKCRHLFQVWRTAAIDRRNANRVLQRVITTLRSGNLVRSFSHWRSWTKRSTACLRLFAMAMQRTMLSVFRVWCAKIDLQKQLRVVAARWTHQSTTTCLWNVWRPWAVRARMRQHLARQCKRLRNQTQQRVAHNQWTVWRSAFVAIARQHETHRHVLRAAWSAWTYRLHEYSAQRRLLHRLTTNLYVSRLRRAMQIWMHTLLFHVAAAETRLLETRLTEVWHDIRQPPDKLARRHRQRDHRVRELLTDQATRCRQLEQLVADRHTMMQLVDESRHKLHQFKRVLTENQVCVEYVGGGRANGSAPQELKRVVDQTSRLENQIEQLRGVLGMLSSVRASHGMCRAMPPVGTHARTSRSGKRTATSRERAPRHRDARAVE</sequence>
<reference evidence="2" key="1">
    <citation type="submission" date="2013-12" db="EMBL/GenBank/DDBJ databases">
        <title>The Genome Sequence of Aphanomyces invadans NJM9701.</title>
        <authorList>
            <consortium name="The Broad Institute Genomics Platform"/>
            <person name="Russ C."/>
            <person name="Tyler B."/>
            <person name="van West P."/>
            <person name="Dieguez-Uribeondo J."/>
            <person name="Young S.K."/>
            <person name="Zeng Q."/>
            <person name="Gargeya S."/>
            <person name="Fitzgerald M."/>
            <person name="Abouelleil A."/>
            <person name="Alvarado L."/>
            <person name="Chapman S.B."/>
            <person name="Gainer-Dewar J."/>
            <person name="Goldberg J."/>
            <person name="Griggs A."/>
            <person name="Gujja S."/>
            <person name="Hansen M."/>
            <person name="Howarth C."/>
            <person name="Imamovic A."/>
            <person name="Ireland A."/>
            <person name="Larimer J."/>
            <person name="McCowan C."/>
            <person name="Murphy C."/>
            <person name="Pearson M."/>
            <person name="Poon T.W."/>
            <person name="Priest M."/>
            <person name="Roberts A."/>
            <person name="Saif S."/>
            <person name="Shea T."/>
            <person name="Sykes S."/>
            <person name="Wortman J."/>
            <person name="Nusbaum C."/>
            <person name="Birren B."/>
        </authorList>
    </citation>
    <scope>NUCLEOTIDE SEQUENCE [LARGE SCALE GENOMIC DNA]</scope>
    <source>
        <strain evidence="2">NJM9701</strain>
    </source>
</reference>
<dbReference type="OrthoDB" id="79281at2759"/>
<evidence type="ECO:0000313" key="2">
    <source>
        <dbReference type="EMBL" id="ETV93409.1"/>
    </source>
</evidence>
<protein>
    <submittedName>
        <fullName evidence="2">Uncharacterized protein</fullName>
    </submittedName>
</protein>